<dbReference type="GO" id="GO:0046872">
    <property type="term" value="F:metal ion binding"/>
    <property type="evidence" value="ECO:0007669"/>
    <property type="project" value="UniProtKB-KW"/>
</dbReference>
<dbReference type="AlphaFoldDB" id="A0A518CIF9"/>
<name>A0A518CIF9_9PLAN</name>
<dbReference type="PANTHER" id="PTHR42796:SF4">
    <property type="entry name" value="FUMARYLACETOACETATE HYDROLASE DOMAIN-CONTAINING PROTEIN 2A"/>
    <property type="match status" value="1"/>
</dbReference>
<dbReference type="EC" id="4.3.2.3" evidence="4"/>
<dbReference type="InterPro" id="IPR011234">
    <property type="entry name" value="Fumarylacetoacetase-like_C"/>
</dbReference>
<comment type="similarity">
    <text evidence="1">Belongs to the FAH family.</text>
</comment>
<evidence type="ECO:0000313" key="5">
    <source>
        <dbReference type="Proteomes" id="UP000317178"/>
    </source>
</evidence>
<dbReference type="Gene3D" id="3.90.850.10">
    <property type="entry name" value="Fumarylacetoacetase-like, C-terminal domain"/>
    <property type="match status" value="1"/>
</dbReference>
<reference evidence="4 5" key="1">
    <citation type="submission" date="2019-02" db="EMBL/GenBank/DDBJ databases">
        <title>Deep-cultivation of Planctomycetes and their phenomic and genomic characterization uncovers novel biology.</title>
        <authorList>
            <person name="Wiegand S."/>
            <person name="Jogler M."/>
            <person name="Boedeker C."/>
            <person name="Pinto D."/>
            <person name="Vollmers J."/>
            <person name="Rivas-Marin E."/>
            <person name="Kohn T."/>
            <person name="Peeters S.H."/>
            <person name="Heuer A."/>
            <person name="Rast P."/>
            <person name="Oberbeckmann S."/>
            <person name="Bunk B."/>
            <person name="Jeske O."/>
            <person name="Meyerdierks A."/>
            <person name="Storesund J.E."/>
            <person name="Kallscheuer N."/>
            <person name="Luecker S."/>
            <person name="Lage O.M."/>
            <person name="Pohl T."/>
            <person name="Merkel B.J."/>
            <person name="Hornburger P."/>
            <person name="Mueller R.-W."/>
            <person name="Bruemmer F."/>
            <person name="Labrenz M."/>
            <person name="Spormann A.M."/>
            <person name="Op den Camp H."/>
            <person name="Overmann J."/>
            <person name="Amann R."/>
            <person name="Jetten M.S.M."/>
            <person name="Mascher T."/>
            <person name="Medema M.H."/>
            <person name="Devos D.P."/>
            <person name="Kaster A.-K."/>
            <person name="Ovreas L."/>
            <person name="Rohde M."/>
            <person name="Galperin M.Y."/>
            <person name="Jogler C."/>
        </authorList>
    </citation>
    <scope>NUCLEOTIDE SEQUENCE [LARGE SCALE GENOMIC DNA]</scope>
    <source>
        <strain evidence="4 5">Pla110</strain>
    </source>
</reference>
<dbReference type="SUPFAM" id="SSF56529">
    <property type="entry name" value="FAH"/>
    <property type="match status" value="1"/>
</dbReference>
<evidence type="ECO:0000259" key="3">
    <source>
        <dbReference type="Pfam" id="PF01557"/>
    </source>
</evidence>
<dbReference type="GO" id="GO:0016853">
    <property type="term" value="F:isomerase activity"/>
    <property type="evidence" value="ECO:0007669"/>
    <property type="project" value="UniProtKB-ARBA"/>
</dbReference>
<dbReference type="InterPro" id="IPR051121">
    <property type="entry name" value="FAH"/>
</dbReference>
<evidence type="ECO:0000256" key="1">
    <source>
        <dbReference type="ARBA" id="ARBA00010211"/>
    </source>
</evidence>
<dbReference type="FunFam" id="3.90.850.10:FF:000002">
    <property type="entry name" value="2-hydroxyhepta-2,4-diene-1,7-dioate isomerase"/>
    <property type="match status" value="1"/>
</dbReference>
<dbReference type="PANTHER" id="PTHR42796">
    <property type="entry name" value="FUMARYLACETOACETATE HYDROLASE DOMAIN-CONTAINING PROTEIN 2A-RELATED"/>
    <property type="match status" value="1"/>
</dbReference>
<organism evidence="4 5">
    <name type="scientific">Polystyrenella longa</name>
    <dbReference type="NCBI Taxonomy" id="2528007"/>
    <lineage>
        <taxon>Bacteria</taxon>
        <taxon>Pseudomonadati</taxon>
        <taxon>Planctomycetota</taxon>
        <taxon>Planctomycetia</taxon>
        <taxon>Planctomycetales</taxon>
        <taxon>Planctomycetaceae</taxon>
        <taxon>Polystyrenella</taxon>
    </lineage>
</organism>
<gene>
    <name evidence="4" type="ORF">Pla110_07300</name>
</gene>
<feature type="domain" description="Fumarylacetoacetase-like C-terminal" evidence="3">
    <location>
        <begin position="93"/>
        <end position="307"/>
    </location>
</feature>
<keyword evidence="5" id="KW-1185">Reference proteome</keyword>
<accession>A0A518CIF9</accession>
<dbReference type="Pfam" id="PF01557">
    <property type="entry name" value="FAA_hydrolase"/>
    <property type="match status" value="1"/>
</dbReference>
<dbReference type="KEGG" id="plon:Pla110_07300"/>
<evidence type="ECO:0000313" key="4">
    <source>
        <dbReference type="EMBL" id="QDU79026.1"/>
    </source>
</evidence>
<sequence>MRLCRFLQGSSPAVGFYSEQQVIPLAAVAQAAGVEIPDTDSLIPFLPGGSHAETAVSLYKKANEGSASESAIKTGDATLLVPVPRPEKLLLLAGNYAKHIEEGGGKAEERANTIPYVFSKPPTTTLTNPGDPVTIPAISPDHIDWECELAIVIGKRCKGVSEAEAPNYIAGFTVVNDISNRKFRPNPERVTREKDKFFDWLHGKWHDTFCPMGPCIVSSESIADPQQLKLELRVNGNVEQSSSTSEMVFPVAAVVEFVSSFVTLEPGDIISTGTPAGVGMAKNKYLKPGDVTEAEIEGIGILRNTFVAE</sequence>
<proteinExistence type="inferred from homology"/>
<keyword evidence="4" id="KW-0456">Lyase</keyword>
<dbReference type="RefSeq" id="WP_144993316.1">
    <property type="nucleotide sequence ID" value="NZ_CP036281.1"/>
</dbReference>
<evidence type="ECO:0000256" key="2">
    <source>
        <dbReference type="ARBA" id="ARBA00022723"/>
    </source>
</evidence>
<dbReference type="GO" id="GO:0050385">
    <property type="term" value="F:ureidoglycolate lyase activity"/>
    <property type="evidence" value="ECO:0007669"/>
    <property type="project" value="UniProtKB-EC"/>
</dbReference>
<dbReference type="Proteomes" id="UP000317178">
    <property type="component" value="Chromosome"/>
</dbReference>
<dbReference type="GO" id="GO:0019752">
    <property type="term" value="P:carboxylic acid metabolic process"/>
    <property type="evidence" value="ECO:0007669"/>
    <property type="project" value="UniProtKB-ARBA"/>
</dbReference>
<dbReference type="OrthoDB" id="9805307at2"/>
<dbReference type="EMBL" id="CP036281">
    <property type="protein sequence ID" value="QDU79026.1"/>
    <property type="molecule type" value="Genomic_DNA"/>
</dbReference>
<dbReference type="InterPro" id="IPR036663">
    <property type="entry name" value="Fumarylacetoacetase_C_sf"/>
</dbReference>
<keyword evidence="2" id="KW-0479">Metal-binding</keyword>
<protein>
    <submittedName>
        <fullName evidence="4">Ureidoglycolate lyase</fullName>
        <ecNumber evidence="4">4.3.2.3</ecNumber>
    </submittedName>
</protein>